<proteinExistence type="inferred from homology"/>
<dbReference type="InterPro" id="IPR051574">
    <property type="entry name" value="ZnF_E-box_Homeobox"/>
</dbReference>
<feature type="domain" description="C2H2-type" evidence="13">
    <location>
        <begin position="118"/>
        <end position="147"/>
    </location>
</feature>
<evidence type="ECO:0000256" key="7">
    <source>
        <dbReference type="ARBA" id="ARBA00023015"/>
    </source>
</evidence>
<evidence type="ECO:0000259" key="13">
    <source>
        <dbReference type="PROSITE" id="PS50157"/>
    </source>
</evidence>
<feature type="compositionally biased region" description="Low complexity" evidence="12">
    <location>
        <begin position="475"/>
        <end position="498"/>
    </location>
</feature>
<keyword evidence="6" id="KW-0862">Zinc</keyword>
<dbReference type="PANTHER" id="PTHR24391:SF18">
    <property type="entry name" value="EG:115C2.6 PROTEIN"/>
    <property type="match status" value="1"/>
</dbReference>
<evidence type="ECO:0000256" key="6">
    <source>
        <dbReference type="ARBA" id="ARBA00022833"/>
    </source>
</evidence>
<dbReference type="OMA" id="GERNCLW"/>
<evidence type="ECO:0000256" key="2">
    <source>
        <dbReference type="ARBA" id="ARBA00006991"/>
    </source>
</evidence>
<keyword evidence="9" id="KW-0804">Transcription</keyword>
<dbReference type="EMBL" id="JABSTR010000004">
    <property type="protein sequence ID" value="KAH9368981.1"/>
    <property type="molecule type" value="Genomic_DNA"/>
</dbReference>
<feature type="domain" description="C2H2-type" evidence="13">
    <location>
        <begin position="270"/>
        <end position="297"/>
    </location>
</feature>
<dbReference type="InterPro" id="IPR013087">
    <property type="entry name" value="Znf_C2H2_type"/>
</dbReference>
<comment type="subcellular location">
    <subcellularLocation>
        <location evidence="1">Nucleus</location>
    </subcellularLocation>
</comment>
<evidence type="ECO:0000256" key="12">
    <source>
        <dbReference type="SAM" id="MobiDB-lite"/>
    </source>
</evidence>
<gene>
    <name evidence="14" type="ORF">HPB48_016017</name>
</gene>
<evidence type="ECO:0000256" key="5">
    <source>
        <dbReference type="ARBA" id="ARBA00022771"/>
    </source>
</evidence>
<evidence type="ECO:0000313" key="15">
    <source>
        <dbReference type="Proteomes" id="UP000821853"/>
    </source>
</evidence>
<reference evidence="14 15" key="1">
    <citation type="journal article" date="2020" name="Cell">
        <title>Large-Scale Comparative Analyses of Tick Genomes Elucidate Their Genetic Diversity and Vector Capacities.</title>
        <authorList>
            <consortium name="Tick Genome and Microbiome Consortium (TIGMIC)"/>
            <person name="Jia N."/>
            <person name="Wang J."/>
            <person name="Shi W."/>
            <person name="Du L."/>
            <person name="Sun Y."/>
            <person name="Zhan W."/>
            <person name="Jiang J.F."/>
            <person name="Wang Q."/>
            <person name="Zhang B."/>
            <person name="Ji P."/>
            <person name="Bell-Sakyi L."/>
            <person name="Cui X.M."/>
            <person name="Yuan T.T."/>
            <person name="Jiang B.G."/>
            <person name="Yang W.F."/>
            <person name="Lam T.T."/>
            <person name="Chang Q.C."/>
            <person name="Ding S.J."/>
            <person name="Wang X.J."/>
            <person name="Zhu J.G."/>
            <person name="Ruan X.D."/>
            <person name="Zhao L."/>
            <person name="Wei J.T."/>
            <person name="Ye R.Z."/>
            <person name="Que T.C."/>
            <person name="Du C.H."/>
            <person name="Zhou Y.H."/>
            <person name="Cheng J.X."/>
            <person name="Dai P.F."/>
            <person name="Guo W.B."/>
            <person name="Han X.H."/>
            <person name="Huang E.J."/>
            <person name="Li L.F."/>
            <person name="Wei W."/>
            <person name="Gao Y.C."/>
            <person name="Liu J.Z."/>
            <person name="Shao H.Z."/>
            <person name="Wang X."/>
            <person name="Wang C.C."/>
            <person name="Yang T.C."/>
            <person name="Huo Q.B."/>
            <person name="Li W."/>
            <person name="Chen H.Y."/>
            <person name="Chen S.E."/>
            <person name="Zhou L.G."/>
            <person name="Ni X.B."/>
            <person name="Tian J.H."/>
            <person name="Sheng Y."/>
            <person name="Liu T."/>
            <person name="Pan Y.S."/>
            <person name="Xia L.Y."/>
            <person name="Li J."/>
            <person name="Zhao F."/>
            <person name="Cao W.C."/>
        </authorList>
    </citation>
    <scope>NUCLEOTIDE SEQUENCE [LARGE SCALE GENOMIC DNA]</scope>
    <source>
        <strain evidence="14">HaeL-2018</strain>
    </source>
</reference>
<dbReference type="AlphaFoldDB" id="A0A9J6G143"/>
<evidence type="ECO:0000256" key="11">
    <source>
        <dbReference type="PROSITE-ProRule" id="PRU00042"/>
    </source>
</evidence>
<keyword evidence="10" id="KW-0539">Nucleus</keyword>
<evidence type="ECO:0000256" key="9">
    <source>
        <dbReference type="ARBA" id="ARBA00023163"/>
    </source>
</evidence>
<sequence length="498" mass="56557">MLRTDITGNVPYKHEQLSLRCEWDQCEFLSNDIPAYYQHVRKHLDDDLALFESNSCPWRDCNALVRNSKESRTHILYHAFHAKVKCHGQNLLERQKTDQRCMLGKQTRNLIPDTPELFECQWKECDSSFENPEAFYEHVSCHADELYSKEHASAAAQQCGWNSCDARFATIYKMKEHFRTHTQEKKLACPDCGGMFASRTKLLDHFARQDDQPSLNCSYCTRSFSSERLLRDHMRNHINQYKCPLCDMTCPTPSAVKYHMQWRHSSQRPYVCDQCDYAAKHAGDLRKHLEWHVTDKSETGKTCPYVDCDFATRSSYLLRSHIRTEHLKYPKNVYMCHLCQKQYAKGNSLSRHLVSEHRFQWPSGHTRFTYCCNKDNIFTLQTVRYESIELAEAAIAEGAEMDGASGSPEVLSSAPVVLVGAEGVPSETSAQPVKLVQIVQRKEDGSTVVQMAQVVAEQGSFGFTEGLQAQNTPCEAPASSEAPASEAPASEAPASAPS</sequence>
<evidence type="ECO:0000256" key="4">
    <source>
        <dbReference type="ARBA" id="ARBA00022737"/>
    </source>
</evidence>
<dbReference type="PROSITE" id="PS00028">
    <property type="entry name" value="ZINC_FINGER_C2H2_1"/>
    <property type="match status" value="5"/>
</dbReference>
<keyword evidence="7" id="KW-0805">Transcription regulation</keyword>
<dbReference type="OrthoDB" id="10260596at2759"/>
<dbReference type="VEuPathDB" id="VectorBase:HLOH_040129"/>
<comment type="caution">
    <text evidence="14">The sequence shown here is derived from an EMBL/GenBank/DDBJ whole genome shotgun (WGS) entry which is preliminary data.</text>
</comment>
<dbReference type="PANTHER" id="PTHR24391">
    <property type="entry name" value="HISTONE H4 TRANSCRIPTION FACTOR-RELATED"/>
    <property type="match status" value="1"/>
</dbReference>
<dbReference type="GO" id="GO:0045892">
    <property type="term" value="P:negative regulation of DNA-templated transcription"/>
    <property type="evidence" value="ECO:0007669"/>
    <property type="project" value="UniProtKB-ARBA"/>
</dbReference>
<keyword evidence="4" id="KW-0677">Repeat</keyword>
<evidence type="ECO:0000256" key="3">
    <source>
        <dbReference type="ARBA" id="ARBA00022723"/>
    </source>
</evidence>
<dbReference type="SUPFAM" id="SSF57667">
    <property type="entry name" value="beta-beta-alpha zinc fingers"/>
    <property type="match status" value="3"/>
</dbReference>
<dbReference type="FunFam" id="3.30.160.60:FF:000075">
    <property type="entry name" value="Putative zinc finger protein 536"/>
    <property type="match status" value="1"/>
</dbReference>
<evidence type="ECO:0000313" key="14">
    <source>
        <dbReference type="EMBL" id="KAH9368981.1"/>
    </source>
</evidence>
<accession>A0A9J6G143</accession>
<dbReference type="GO" id="GO:0008270">
    <property type="term" value="F:zinc ion binding"/>
    <property type="evidence" value="ECO:0007669"/>
    <property type="project" value="UniProtKB-KW"/>
</dbReference>
<dbReference type="GO" id="GO:0000981">
    <property type="term" value="F:DNA-binding transcription factor activity, RNA polymerase II-specific"/>
    <property type="evidence" value="ECO:0007669"/>
    <property type="project" value="TreeGrafter"/>
</dbReference>
<dbReference type="GO" id="GO:0005634">
    <property type="term" value="C:nucleus"/>
    <property type="evidence" value="ECO:0007669"/>
    <property type="project" value="UniProtKB-SubCell"/>
</dbReference>
<protein>
    <recommendedName>
        <fullName evidence="13">C2H2-type domain-containing protein</fullName>
    </recommendedName>
</protein>
<dbReference type="Gene3D" id="3.30.160.60">
    <property type="entry name" value="Classic Zinc Finger"/>
    <property type="match status" value="4"/>
</dbReference>
<feature type="domain" description="C2H2-type" evidence="13">
    <location>
        <begin position="241"/>
        <end position="269"/>
    </location>
</feature>
<feature type="domain" description="C2H2-type" evidence="13">
    <location>
        <begin position="215"/>
        <end position="242"/>
    </location>
</feature>
<dbReference type="GO" id="GO:0000978">
    <property type="term" value="F:RNA polymerase II cis-regulatory region sequence-specific DNA binding"/>
    <property type="evidence" value="ECO:0007669"/>
    <property type="project" value="TreeGrafter"/>
</dbReference>
<feature type="region of interest" description="Disordered" evidence="12">
    <location>
        <begin position="466"/>
        <end position="498"/>
    </location>
</feature>
<dbReference type="SMART" id="SM00355">
    <property type="entry name" value="ZnF_C2H2"/>
    <property type="match status" value="10"/>
</dbReference>
<evidence type="ECO:0000256" key="1">
    <source>
        <dbReference type="ARBA" id="ARBA00004123"/>
    </source>
</evidence>
<dbReference type="Pfam" id="PF13894">
    <property type="entry name" value="zf-C2H2_4"/>
    <property type="match status" value="1"/>
</dbReference>
<evidence type="ECO:0000256" key="8">
    <source>
        <dbReference type="ARBA" id="ARBA00023125"/>
    </source>
</evidence>
<keyword evidence="15" id="KW-1185">Reference proteome</keyword>
<organism evidence="14 15">
    <name type="scientific">Haemaphysalis longicornis</name>
    <name type="common">Bush tick</name>
    <dbReference type="NCBI Taxonomy" id="44386"/>
    <lineage>
        <taxon>Eukaryota</taxon>
        <taxon>Metazoa</taxon>
        <taxon>Ecdysozoa</taxon>
        <taxon>Arthropoda</taxon>
        <taxon>Chelicerata</taxon>
        <taxon>Arachnida</taxon>
        <taxon>Acari</taxon>
        <taxon>Parasitiformes</taxon>
        <taxon>Ixodida</taxon>
        <taxon>Ixodoidea</taxon>
        <taxon>Ixodidae</taxon>
        <taxon>Haemaphysalinae</taxon>
        <taxon>Haemaphysalis</taxon>
    </lineage>
</organism>
<feature type="domain" description="C2H2-type" evidence="13">
    <location>
        <begin position="157"/>
        <end position="186"/>
    </location>
</feature>
<feature type="domain" description="C2H2-type" evidence="13">
    <location>
        <begin position="334"/>
        <end position="362"/>
    </location>
</feature>
<comment type="similarity">
    <text evidence="2">Belongs to the krueppel C2H2-type zinc-finger protein family.</text>
</comment>
<keyword evidence="3" id="KW-0479">Metal-binding</keyword>
<name>A0A9J6G143_HAELO</name>
<dbReference type="PROSITE" id="PS50157">
    <property type="entry name" value="ZINC_FINGER_C2H2_2"/>
    <property type="match status" value="6"/>
</dbReference>
<evidence type="ECO:0000256" key="10">
    <source>
        <dbReference type="ARBA" id="ARBA00023242"/>
    </source>
</evidence>
<dbReference type="Pfam" id="PF00096">
    <property type="entry name" value="zf-C2H2"/>
    <property type="match status" value="2"/>
</dbReference>
<dbReference type="Proteomes" id="UP000821853">
    <property type="component" value="Chromosome 2"/>
</dbReference>
<dbReference type="InterPro" id="IPR036236">
    <property type="entry name" value="Znf_C2H2_sf"/>
</dbReference>
<keyword evidence="8" id="KW-0238">DNA-binding</keyword>
<keyword evidence="5 11" id="KW-0863">Zinc-finger</keyword>